<sequence>MNDMLEKLYAAKAAVRESDEAREPLAVLRERALSRMRERRNFREALAGARGPAIIAEIKRASPSVGIIVPKLDPSEIAREYEAAGADAISVLTESDHFLGDLAYVDIARAASTLPILRKDFLSSRYEVAQSAAYGADAVLAIVAGLSDERLAEMVDEARRYALGVLVEVHTEDELRRAVAAGARILGINNRNLHTFETDLAVTEELLPLVPSGTIVISESGVKSQDDVRRLVAQGARGVLVGESLMRSDDKHEAIRALKGATVTA</sequence>
<dbReference type="RefSeq" id="WP_317994378.1">
    <property type="nucleotide sequence ID" value="NZ_AP025523.1"/>
</dbReference>
<dbReference type="PROSITE" id="PS00614">
    <property type="entry name" value="IGPS"/>
    <property type="match status" value="1"/>
</dbReference>
<gene>
    <name evidence="9 11" type="primary">trpC</name>
    <name evidence="11" type="ORF">WPS_20040</name>
</gene>
<dbReference type="GO" id="GO:0000162">
    <property type="term" value="P:L-tryptophan biosynthetic process"/>
    <property type="evidence" value="ECO:0007669"/>
    <property type="project" value="UniProtKB-UniRule"/>
</dbReference>
<keyword evidence="6 9" id="KW-0822">Tryptophan biosynthesis</keyword>
<dbReference type="EMBL" id="AP025523">
    <property type="protein sequence ID" value="BDE06728.1"/>
    <property type="molecule type" value="Genomic_DNA"/>
</dbReference>
<organism evidence="11 12">
    <name type="scientific">Vulcanimicrobium alpinum</name>
    <dbReference type="NCBI Taxonomy" id="3016050"/>
    <lineage>
        <taxon>Bacteria</taxon>
        <taxon>Bacillati</taxon>
        <taxon>Vulcanimicrobiota</taxon>
        <taxon>Vulcanimicrobiia</taxon>
        <taxon>Vulcanimicrobiales</taxon>
        <taxon>Vulcanimicrobiaceae</taxon>
        <taxon>Vulcanimicrobium</taxon>
    </lineage>
</organism>
<dbReference type="InterPro" id="IPR045186">
    <property type="entry name" value="Indole-3-glycerol_P_synth"/>
</dbReference>
<evidence type="ECO:0000256" key="3">
    <source>
        <dbReference type="ARBA" id="ARBA00008737"/>
    </source>
</evidence>
<dbReference type="CDD" id="cd00331">
    <property type="entry name" value="IGPS"/>
    <property type="match status" value="1"/>
</dbReference>
<evidence type="ECO:0000259" key="10">
    <source>
        <dbReference type="Pfam" id="PF00218"/>
    </source>
</evidence>
<proteinExistence type="inferred from homology"/>
<evidence type="ECO:0000256" key="5">
    <source>
        <dbReference type="ARBA" id="ARBA00022793"/>
    </source>
</evidence>
<evidence type="ECO:0000256" key="6">
    <source>
        <dbReference type="ARBA" id="ARBA00022822"/>
    </source>
</evidence>
<evidence type="ECO:0000256" key="4">
    <source>
        <dbReference type="ARBA" id="ARBA00022605"/>
    </source>
</evidence>
<dbReference type="InterPro" id="IPR011060">
    <property type="entry name" value="RibuloseP-bd_barrel"/>
</dbReference>
<evidence type="ECO:0000256" key="8">
    <source>
        <dbReference type="ARBA" id="ARBA00023239"/>
    </source>
</evidence>
<comment type="catalytic activity">
    <reaction evidence="1 9">
        <text>1-(2-carboxyphenylamino)-1-deoxy-D-ribulose 5-phosphate + H(+) = (1S,2R)-1-C-(indol-3-yl)glycerol 3-phosphate + CO2 + H2O</text>
        <dbReference type="Rhea" id="RHEA:23476"/>
        <dbReference type="ChEBI" id="CHEBI:15377"/>
        <dbReference type="ChEBI" id="CHEBI:15378"/>
        <dbReference type="ChEBI" id="CHEBI:16526"/>
        <dbReference type="ChEBI" id="CHEBI:58613"/>
        <dbReference type="ChEBI" id="CHEBI:58866"/>
        <dbReference type="EC" id="4.1.1.48"/>
    </reaction>
</comment>
<evidence type="ECO:0000313" key="12">
    <source>
        <dbReference type="Proteomes" id="UP001317532"/>
    </source>
</evidence>
<dbReference type="GO" id="GO:0004640">
    <property type="term" value="F:phosphoribosylanthranilate isomerase activity"/>
    <property type="evidence" value="ECO:0007669"/>
    <property type="project" value="TreeGrafter"/>
</dbReference>
<dbReference type="AlphaFoldDB" id="A0AAN1XYP0"/>
<dbReference type="SUPFAM" id="SSF51366">
    <property type="entry name" value="Ribulose-phoshate binding barrel"/>
    <property type="match status" value="1"/>
</dbReference>
<dbReference type="EC" id="4.1.1.48" evidence="9"/>
<keyword evidence="8 9" id="KW-0456">Lyase</keyword>
<evidence type="ECO:0000256" key="1">
    <source>
        <dbReference type="ARBA" id="ARBA00001633"/>
    </source>
</evidence>
<dbReference type="FunFam" id="3.20.20.70:FF:000024">
    <property type="entry name" value="Indole-3-glycerol phosphate synthase"/>
    <property type="match status" value="1"/>
</dbReference>
<evidence type="ECO:0000313" key="11">
    <source>
        <dbReference type="EMBL" id="BDE06728.1"/>
    </source>
</evidence>
<evidence type="ECO:0000256" key="7">
    <source>
        <dbReference type="ARBA" id="ARBA00023141"/>
    </source>
</evidence>
<keyword evidence="5 9" id="KW-0210">Decarboxylase</keyword>
<comment type="similarity">
    <text evidence="3 9">Belongs to the TrpC family.</text>
</comment>
<dbReference type="Pfam" id="PF00218">
    <property type="entry name" value="IGPS"/>
    <property type="match status" value="1"/>
</dbReference>
<comment type="pathway">
    <text evidence="2 9">Amino-acid biosynthesis; L-tryptophan biosynthesis; L-tryptophan from chorismate: step 4/5.</text>
</comment>
<dbReference type="InterPro" id="IPR013785">
    <property type="entry name" value="Aldolase_TIM"/>
</dbReference>
<evidence type="ECO:0000256" key="2">
    <source>
        <dbReference type="ARBA" id="ARBA00004696"/>
    </source>
</evidence>
<keyword evidence="12" id="KW-1185">Reference proteome</keyword>
<keyword evidence="7 9" id="KW-0057">Aromatic amino acid biosynthesis</keyword>
<dbReference type="PANTHER" id="PTHR22854:SF2">
    <property type="entry name" value="INDOLE-3-GLYCEROL-PHOSPHATE SYNTHASE"/>
    <property type="match status" value="1"/>
</dbReference>
<dbReference type="Gene3D" id="3.20.20.70">
    <property type="entry name" value="Aldolase class I"/>
    <property type="match status" value="1"/>
</dbReference>
<reference evidence="11 12" key="1">
    <citation type="journal article" date="2022" name="ISME Commun">
        <title>Vulcanimicrobium alpinus gen. nov. sp. nov., the first cultivated representative of the candidate phylum 'Eremiobacterota', is a metabolically versatile aerobic anoxygenic phototroph.</title>
        <authorList>
            <person name="Yabe S."/>
            <person name="Muto K."/>
            <person name="Abe K."/>
            <person name="Yokota A."/>
            <person name="Staudigel H."/>
            <person name="Tebo B.M."/>
        </authorList>
    </citation>
    <scope>NUCLEOTIDE SEQUENCE [LARGE SCALE GENOMIC DNA]</scope>
    <source>
        <strain evidence="11 12">WC8-2</strain>
    </source>
</reference>
<dbReference type="PANTHER" id="PTHR22854">
    <property type="entry name" value="TRYPTOPHAN BIOSYNTHESIS PROTEIN"/>
    <property type="match status" value="1"/>
</dbReference>
<dbReference type="InterPro" id="IPR013798">
    <property type="entry name" value="Indole-3-glycerol_P_synth_dom"/>
</dbReference>
<accession>A0AAN1XYP0</accession>
<dbReference type="NCBIfam" id="NF001377">
    <property type="entry name" value="PRK00278.2-4"/>
    <property type="match status" value="1"/>
</dbReference>
<dbReference type="InterPro" id="IPR001468">
    <property type="entry name" value="Indole-3-GlycerolPSynthase_CS"/>
</dbReference>
<dbReference type="Proteomes" id="UP001317532">
    <property type="component" value="Chromosome"/>
</dbReference>
<dbReference type="GO" id="GO:0004425">
    <property type="term" value="F:indole-3-glycerol-phosphate synthase activity"/>
    <property type="evidence" value="ECO:0007669"/>
    <property type="project" value="UniProtKB-UniRule"/>
</dbReference>
<protein>
    <recommendedName>
        <fullName evidence="9">Indole-3-glycerol phosphate synthase</fullName>
        <shortName evidence="9">IGPS</shortName>
        <ecNumber evidence="9">4.1.1.48</ecNumber>
    </recommendedName>
</protein>
<feature type="domain" description="Indole-3-glycerol phosphate synthase" evidence="10">
    <location>
        <begin position="5"/>
        <end position="258"/>
    </location>
</feature>
<name>A0AAN1XYP0_UNVUL</name>
<evidence type="ECO:0000256" key="9">
    <source>
        <dbReference type="HAMAP-Rule" id="MF_00134"/>
    </source>
</evidence>
<dbReference type="KEGG" id="vab:WPS_20040"/>
<keyword evidence="4 9" id="KW-0028">Amino-acid biosynthesis</keyword>
<dbReference type="HAMAP" id="MF_00134_B">
    <property type="entry name" value="IGPS_B"/>
    <property type="match status" value="1"/>
</dbReference>